<dbReference type="OrthoDB" id="6402248at2"/>
<dbReference type="InterPro" id="IPR025365">
    <property type="entry name" value="DUF4269"/>
</dbReference>
<dbReference type="GO" id="GO:0016787">
    <property type="term" value="F:hydrolase activity"/>
    <property type="evidence" value="ECO:0007669"/>
    <property type="project" value="UniProtKB-KW"/>
</dbReference>
<name>A0A0M9VGW5_9FLAO</name>
<dbReference type="EMBL" id="LIYD01000005">
    <property type="protein sequence ID" value="KOS04916.1"/>
    <property type="molecule type" value="Genomic_DNA"/>
</dbReference>
<accession>A0A0M9VGW5</accession>
<comment type="caution">
    <text evidence="1">The sequence shown here is derived from an EMBL/GenBank/DDBJ whole genome shotgun (WGS) entry which is preliminary data.</text>
</comment>
<dbReference type="RefSeq" id="WP_054405969.1">
    <property type="nucleotide sequence ID" value="NZ_FOYA01000004.1"/>
</dbReference>
<dbReference type="Proteomes" id="UP000037755">
    <property type="component" value="Unassembled WGS sequence"/>
</dbReference>
<reference evidence="1 2" key="1">
    <citation type="submission" date="2015-08" db="EMBL/GenBank/DDBJ databases">
        <title>Whole genome sequence of Flavobacterium akiainvivens IK-1T, from decaying Wikstroemia oahuensis, an endemic Hawaiian shrub.</title>
        <authorList>
            <person name="Wan X."/>
            <person name="Hou S."/>
            <person name="Saito J."/>
            <person name="Donachie S."/>
        </authorList>
    </citation>
    <scope>NUCLEOTIDE SEQUENCE [LARGE SCALE GENOMIC DNA]</scope>
    <source>
        <strain evidence="1 2">IK-1</strain>
    </source>
</reference>
<protein>
    <submittedName>
        <fullName evidence="1">Diadenosine tetraphosphate hydrolase</fullName>
    </submittedName>
</protein>
<organism evidence="1 2">
    <name type="scientific">Flavobacterium akiainvivens</name>
    <dbReference type="NCBI Taxonomy" id="1202724"/>
    <lineage>
        <taxon>Bacteria</taxon>
        <taxon>Pseudomonadati</taxon>
        <taxon>Bacteroidota</taxon>
        <taxon>Flavobacteriia</taxon>
        <taxon>Flavobacteriales</taxon>
        <taxon>Flavobacteriaceae</taxon>
        <taxon>Flavobacterium</taxon>
    </lineage>
</organism>
<dbReference type="STRING" id="1202724.AM493_01850"/>
<dbReference type="PATRIC" id="fig|1202724.3.peg.375"/>
<dbReference type="AlphaFoldDB" id="A0A0M9VGW5"/>
<dbReference type="Pfam" id="PF14091">
    <property type="entry name" value="DUF4269"/>
    <property type="match status" value="1"/>
</dbReference>
<gene>
    <name evidence="1" type="ORF">AM493_01850</name>
</gene>
<evidence type="ECO:0000313" key="1">
    <source>
        <dbReference type="EMBL" id="KOS04916.1"/>
    </source>
</evidence>
<evidence type="ECO:0000313" key="2">
    <source>
        <dbReference type="Proteomes" id="UP000037755"/>
    </source>
</evidence>
<sequence length="174" mass="19765">MDFLDISYLKQGSATQQRVHTVLTESGIIHKLSAYTPVLAGTTPLTIDIEGSDLDILCYYRDYDGFISHINNLFSGHERFSIRTKNINGHESVIANFFVGGFEVEIFGQTIPVTQQYGYRHMIKEYEILKEKGEDFRLHIVALKQQGIKTEPAFALLLGLEGNPYEALLTYKTR</sequence>
<proteinExistence type="predicted"/>
<keyword evidence="2" id="KW-1185">Reference proteome</keyword>
<keyword evidence="1" id="KW-0378">Hydrolase</keyword>